<feature type="active site" evidence="8">
    <location>
        <position position="49"/>
    </location>
</feature>
<dbReference type="InterPro" id="IPR014720">
    <property type="entry name" value="dsRBD_dom"/>
</dbReference>
<evidence type="ECO:0000256" key="5">
    <source>
        <dbReference type="ARBA" id="ARBA00022759"/>
    </source>
</evidence>
<evidence type="ECO:0000313" key="13">
    <source>
        <dbReference type="Proteomes" id="UP000291269"/>
    </source>
</evidence>
<feature type="active site" evidence="8">
    <location>
        <position position="116"/>
    </location>
</feature>
<keyword evidence="8" id="KW-0819">tRNA processing</keyword>
<comment type="caution">
    <text evidence="12">The sequence shown here is derived from an EMBL/GenBank/DDBJ whole genome shotgun (WGS) entry which is preliminary data.</text>
</comment>
<dbReference type="InterPro" id="IPR011907">
    <property type="entry name" value="RNase_III"/>
</dbReference>
<name>A0A4Q2KBC6_9FIRM</name>
<keyword evidence="8" id="KW-0460">Magnesium</keyword>
<evidence type="ECO:0000256" key="8">
    <source>
        <dbReference type="HAMAP-Rule" id="MF_00104"/>
    </source>
</evidence>
<dbReference type="AlphaFoldDB" id="A0A4Q2KBC6"/>
<feature type="binding site" evidence="8">
    <location>
        <position position="113"/>
    </location>
    <ligand>
        <name>Mg(2+)</name>
        <dbReference type="ChEBI" id="CHEBI:18420"/>
    </ligand>
</feature>
<comment type="subcellular location">
    <subcellularLocation>
        <location evidence="8">Cytoplasm</location>
    </subcellularLocation>
</comment>
<dbReference type="Gene3D" id="1.10.1520.10">
    <property type="entry name" value="Ribonuclease III domain"/>
    <property type="match status" value="1"/>
</dbReference>
<dbReference type="GO" id="GO:0010468">
    <property type="term" value="P:regulation of gene expression"/>
    <property type="evidence" value="ECO:0007669"/>
    <property type="project" value="TreeGrafter"/>
</dbReference>
<dbReference type="InterPro" id="IPR000999">
    <property type="entry name" value="RNase_III_dom"/>
</dbReference>
<evidence type="ECO:0000313" key="12">
    <source>
        <dbReference type="EMBL" id="RXZ61885.1"/>
    </source>
</evidence>
<comment type="similarity">
    <text evidence="2">Belongs to the ribonuclease III family.</text>
</comment>
<evidence type="ECO:0000256" key="7">
    <source>
        <dbReference type="ARBA" id="ARBA00022884"/>
    </source>
</evidence>
<feature type="binding site" evidence="8">
    <location>
        <position position="116"/>
    </location>
    <ligand>
        <name>Mg(2+)</name>
        <dbReference type="ChEBI" id="CHEBI:18420"/>
    </ligand>
</feature>
<protein>
    <recommendedName>
        <fullName evidence="8">Ribonuclease 3</fullName>
        <ecNumber evidence="8">3.1.26.3</ecNumber>
    </recommendedName>
    <alternativeName>
        <fullName evidence="8">Ribonuclease III</fullName>
        <shortName evidence="8">RNase III</shortName>
    </alternativeName>
</protein>
<dbReference type="PROSITE" id="PS50137">
    <property type="entry name" value="DS_RBD"/>
    <property type="match status" value="1"/>
</dbReference>
<keyword evidence="3 8" id="KW-0507">mRNA processing</keyword>
<dbReference type="Pfam" id="PF14622">
    <property type="entry name" value="Ribonucleas_3_3"/>
    <property type="match status" value="1"/>
</dbReference>
<feature type="binding site" evidence="8">
    <location>
        <position position="45"/>
    </location>
    <ligand>
        <name>Mg(2+)</name>
        <dbReference type="ChEBI" id="CHEBI:18420"/>
    </ligand>
</feature>
<dbReference type="EC" id="3.1.26.3" evidence="8"/>
<keyword evidence="6 8" id="KW-0378">Hydrolase</keyword>
<proteinExistence type="inferred from homology"/>
<dbReference type="CDD" id="cd10845">
    <property type="entry name" value="DSRM_RNAse_III_family"/>
    <property type="match status" value="1"/>
</dbReference>
<dbReference type="GO" id="GO:0006397">
    <property type="term" value="P:mRNA processing"/>
    <property type="evidence" value="ECO:0007669"/>
    <property type="project" value="UniProtKB-UniRule"/>
</dbReference>
<gene>
    <name evidence="8 12" type="primary">rnc</name>
    <name evidence="12" type="ORF">ESZ91_05720</name>
</gene>
<dbReference type="GO" id="GO:0003725">
    <property type="term" value="F:double-stranded RNA binding"/>
    <property type="evidence" value="ECO:0007669"/>
    <property type="project" value="TreeGrafter"/>
</dbReference>
<keyword evidence="8" id="KW-0699">rRNA-binding</keyword>
<feature type="compositionally biased region" description="Basic and acidic residues" evidence="9">
    <location>
        <begin position="196"/>
        <end position="224"/>
    </location>
</feature>
<evidence type="ECO:0000256" key="6">
    <source>
        <dbReference type="ARBA" id="ARBA00022801"/>
    </source>
</evidence>
<dbReference type="HAMAP" id="MF_00104">
    <property type="entry name" value="RNase_III"/>
    <property type="match status" value="1"/>
</dbReference>
<dbReference type="SUPFAM" id="SSF54768">
    <property type="entry name" value="dsRNA-binding domain-like"/>
    <property type="match status" value="1"/>
</dbReference>
<dbReference type="Gene3D" id="3.30.160.20">
    <property type="match status" value="1"/>
</dbReference>
<dbReference type="GO" id="GO:0008033">
    <property type="term" value="P:tRNA processing"/>
    <property type="evidence" value="ECO:0007669"/>
    <property type="project" value="UniProtKB-KW"/>
</dbReference>
<dbReference type="SMART" id="SM00535">
    <property type="entry name" value="RIBOc"/>
    <property type="match status" value="1"/>
</dbReference>
<dbReference type="Proteomes" id="UP000291269">
    <property type="component" value="Unassembled WGS sequence"/>
</dbReference>
<keyword evidence="8" id="KW-0963">Cytoplasm</keyword>
<sequence>MKPENVSRIEQKIGYVFKDKKLLKVCFSHSSYTNEHGGENNERLEFLGDALLGAFVADFLFQTTRDNEGKMTEKRKALVAAAPLKTAIERMGLQKFILAGGDGQNVGEKAISSLFEAIVAGIYVDGGADAAKNFINDKLLSVTDTHDSNYKGRLQEFLQYRKLENARYELIAKSGEEHAPVFTVRVYAANVTGEGSGKRQRDAEHAAAKDALSKLERHGEKNAH</sequence>
<dbReference type="GO" id="GO:0004525">
    <property type="term" value="F:ribonuclease III activity"/>
    <property type="evidence" value="ECO:0007669"/>
    <property type="project" value="UniProtKB-UniRule"/>
</dbReference>
<dbReference type="PROSITE" id="PS00517">
    <property type="entry name" value="RNASE_3_1"/>
    <property type="match status" value="1"/>
</dbReference>
<keyword evidence="5 8" id="KW-0255">Endonuclease</keyword>
<dbReference type="PANTHER" id="PTHR11207:SF0">
    <property type="entry name" value="RIBONUCLEASE 3"/>
    <property type="match status" value="1"/>
</dbReference>
<evidence type="ECO:0000256" key="2">
    <source>
        <dbReference type="ARBA" id="ARBA00010183"/>
    </source>
</evidence>
<keyword evidence="7 8" id="KW-0694">RNA-binding</keyword>
<dbReference type="PROSITE" id="PS50142">
    <property type="entry name" value="RNASE_3_2"/>
    <property type="match status" value="1"/>
</dbReference>
<dbReference type="EMBL" id="SDOZ01000002">
    <property type="protein sequence ID" value="RXZ61885.1"/>
    <property type="molecule type" value="Genomic_DNA"/>
</dbReference>
<keyword evidence="13" id="KW-1185">Reference proteome</keyword>
<dbReference type="SMART" id="SM00358">
    <property type="entry name" value="DSRM"/>
    <property type="match status" value="1"/>
</dbReference>
<dbReference type="RefSeq" id="WP_129225005.1">
    <property type="nucleotide sequence ID" value="NZ_SDOZ01000002.1"/>
</dbReference>
<dbReference type="PANTHER" id="PTHR11207">
    <property type="entry name" value="RIBONUCLEASE III"/>
    <property type="match status" value="1"/>
</dbReference>
<comment type="subunit">
    <text evidence="8">Homodimer.</text>
</comment>
<evidence type="ECO:0000256" key="1">
    <source>
        <dbReference type="ARBA" id="ARBA00000109"/>
    </source>
</evidence>
<comment type="cofactor">
    <cofactor evidence="8">
        <name>Mg(2+)</name>
        <dbReference type="ChEBI" id="CHEBI:18420"/>
    </cofactor>
</comment>
<dbReference type="OrthoDB" id="9805026at2"/>
<evidence type="ECO:0000259" key="11">
    <source>
        <dbReference type="PROSITE" id="PS50142"/>
    </source>
</evidence>
<evidence type="ECO:0000256" key="9">
    <source>
        <dbReference type="SAM" id="MobiDB-lite"/>
    </source>
</evidence>
<dbReference type="SUPFAM" id="SSF69065">
    <property type="entry name" value="RNase III domain-like"/>
    <property type="match status" value="1"/>
</dbReference>
<evidence type="ECO:0000256" key="4">
    <source>
        <dbReference type="ARBA" id="ARBA00022722"/>
    </source>
</evidence>
<reference evidence="12 13" key="1">
    <citation type="journal article" date="2019" name="Gut">
        <title>Antibiotics-induced monodominance of a novel gut bacterial order.</title>
        <authorList>
            <person name="Hildebrand F."/>
            <person name="Moitinho-Silva L."/>
            <person name="Blasche S."/>
            <person name="Jahn M.T."/>
            <person name="Gossmann T.I."/>
            <person name="Heuerta-Cepas J."/>
            <person name="Hercog R."/>
            <person name="Luetge M."/>
            <person name="Bahram M."/>
            <person name="Pryszlak A."/>
            <person name="Alves R.J."/>
            <person name="Waszak S.M."/>
            <person name="Zhu A."/>
            <person name="Ye L."/>
            <person name="Costea P.I."/>
            <person name="Aalvink S."/>
            <person name="Belzer C."/>
            <person name="Forslund S.K."/>
            <person name="Sunagawa S."/>
            <person name="Hentschel U."/>
            <person name="Merten C."/>
            <person name="Patil K.R."/>
            <person name="Benes V."/>
            <person name="Bork P."/>
        </authorList>
    </citation>
    <scope>NUCLEOTIDE SEQUENCE [LARGE SCALE GENOMIC DNA]</scope>
    <source>
        <strain evidence="12 13">HDS1380</strain>
    </source>
</reference>
<dbReference type="GO" id="GO:0019843">
    <property type="term" value="F:rRNA binding"/>
    <property type="evidence" value="ECO:0007669"/>
    <property type="project" value="UniProtKB-KW"/>
</dbReference>
<feature type="domain" description="RNase III" evidence="11">
    <location>
        <begin position="6"/>
        <end position="127"/>
    </location>
</feature>
<comment type="catalytic activity">
    <reaction evidence="1 8">
        <text>Endonucleolytic cleavage to 5'-phosphomonoester.</text>
        <dbReference type="EC" id="3.1.26.3"/>
    </reaction>
</comment>
<feature type="region of interest" description="Disordered" evidence="9">
    <location>
        <begin position="193"/>
        <end position="224"/>
    </location>
</feature>
<dbReference type="GO" id="GO:0006364">
    <property type="term" value="P:rRNA processing"/>
    <property type="evidence" value="ECO:0007669"/>
    <property type="project" value="UniProtKB-UniRule"/>
</dbReference>
<dbReference type="NCBIfam" id="TIGR02191">
    <property type="entry name" value="RNaseIII"/>
    <property type="match status" value="1"/>
</dbReference>
<feature type="domain" description="DRBM" evidence="10">
    <location>
        <begin position="149"/>
        <end position="217"/>
    </location>
</feature>
<accession>A0A4Q2KBC6</accession>
<keyword evidence="4 8" id="KW-0540">Nuclease</keyword>
<dbReference type="GO" id="GO:0046872">
    <property type="term" value="F:metal ion binding"/>
    <property type="evidence" value="ECO:0007669"/>
    <property type="project" value="UniProtKB-KW"/>
</dbReference>
<evidence type="ECO:0000259" key="10">
    <source>
        <dbReference type="PROSITE" id="PS50137"/>
    </source>
</evidence>
<keyword evidence="8" id="KW-0698">rRNA processing</keyword>
<dbReference type="Pfam" id="PF00035">
    <property type="entry name" value="dsrm"/>
    <property type="match status" value="1"/>
</dbReference>
<evidence type="ECO:0000256" key="3">
    <source>
        <dbReference type="ARBA" id="ARBA00022664"/>
    </source>
</evidence>
<dbReference type="CDD" id="cd00593">
    <property type="entry name" value="RIBOc"/>
    <property type="match status" value="1"/>
</dbReference>
<organism evidence="12 13">
    <name type="scientific">Candidatus Borkfalkia ceftriaxoniphila</name>
    <dbReference type="NCBI Taxonomy" id="2508949"/>
    <lineage>
        <taxon>Bacteria</taxon>
        <taxon>Bacillati</taxon>
        <taxon>Bacillota</taxon>
        <taxon>Clostridia</taxon>
        <taxon>Christensenellales</taxon>
        <taxon>Christensenellaceae</taxon>
        <taxon>Candidatus Borkfalkia</taxon>
    </lineage>
</organism>
<dbReference type="InterPro" id="IPR036389">
    <property type="entry name" value="RNase_III_sf"/>
</dbReference>
<dbReference type="GO" id="GO:0005737">
    <property type="term" value="C:cytoplasm"/>
    <property type="evidence" value="ECO:0007669"/>
    <property type="project" value="UniProtKB-SubCell"/>
</dbReference>
<keyword evidence="8" id="KW-0479">Metal-binding</keyword>
<comment type="function">
    <text evidence="8">Digests double-stranded RNA. Involved in the processing of primary rRNA transcript to yield the immediate precursors to the large and small rRNAs (23S and 16S). Processes some mRNAs, and tRNAs when they are encoded in the rRNA operon. Processes pre-crRNA and tracrRNA of type II CRISPR loci if present in the organism.</text>
</comment>